<name>A0A9P7Y9R9_9HELO</name>
<dbReference type="EMBL" id="MU251716">
    <property type="protein sequence ID" value="KAG9229943.1"/>
    <property type="molecule type" value="Genomic_DNA"/>
</dbReference>
<proteinExistence type="predicted"/>
<protein>
    <submittedName>
        <fullName evidence="1">Uncharacterized protein</fullName>
    </submittedName>
</protein>
<reference evidence="1" key="1">
    <citation type="journal article" date="2021" name="IMA Fungus">
        <title>Genomic characterization of three marine fungi, including Emericellopsis atlantica sp. nov. with signatures of a generalist lifestyle and marine biomass degradation.</title>
        <authorList>
            <person name="Hagestad O.C."/>
            <person name="Hou L."/>
            <person name="Andersen J.H."/>
            <person name="Hansen E.H."/>
            <person name="Altermark B."/>
            <person name="Li C."/>
            <person name="Kuhnert E."/>
            <person name="Cox R.J."/>
            <person name="Crous P.W."/>
            <person name="Spatafora J.W."/>
            <person name="Lail K."/>
            <person name="Amirebrahimi M."/>
            <person name="Lipzen A."/>
            <person name="Pangilinan J."/>
            <person name="Andreopoulos W."/>
            <person name="Hayes R.D."/>
            <person name="Ng V."/>
            <person name="Grigoriev I.V."/>
            <person name="Jackson S.A."/>
            <person name="Sutton T.D.S."/>
            <person name="Dobson A.D.W."/>
            <person name="Rama T."/>
        </authorList>
    </citation>
    <scope>NUCLEOTIDE SEQUENCE</scope>
    <source>
        <strain evidence="1">TRa018bII</strain>
    </source>
</reference>
<evidence type="ECO:0000313" key="1">
    <source>
        <dbReference type="EMBL" id="KAG9229943.1"/>
    </source>
</evidence>
<dbReference type="Proteomes" id="UP000824998">
    <property type="component" value="Unassembled WGS sequence"/>
</dbReference>
<gene>
    <name evidence="1" type="ORF">BJ875DRAFT_445491</name>
</gene>
<keyword evidence="2" id="KW-1185">Reference proteome</keyword>
<accession>A0A9P7Y9R9</accession>
<organism evidence="1 2">
    <name type="scientific">Amylocarpus encephaloides</name>
    <dbReference type="NCBI Taxonomy" id="45428"/>
    <lineage>
        <taxon>Eukaryota</taxon>
        <taxon>Fungi</taxon>
        <taxon>Dikarya</taxon>
        <taxon>Ascomycota</taxon>
        <taxon>Pezizomycotina</taxon>
        <taxon>Leotiomycetes</taxon>
        <taxon>Helotiales</taxon>
        <taxon>Helotiales incertae sedis</taxon>
        <taxon>Amylocarpus</taxon>
    </lineage>
</organism>
<evidence type="ECO:0000313" key="2">
    <source>
        <dbReference type="Proteomes" id="UP000824998"/>
    </source>
</evidence>
<sequence length="221" mass="25003">MRIKSEVQVLTCLTDHCEENAAMTSLEAETARNSKMARSWEIKDKKIIKRRPFEEEPFERRAILSLERSFFEVVNRSCRLINVKRPFPSNIAAGVPPVRPVRQTLIVCASTNARILSLWSPTLTEYRVVSRLERTVTRIVSPASFVSPLTTGRFPKDMIGLFVLFFSTLSFTAATLRKEPKELNEPARGNLSEILRLSVKTPIKGYYAAPGLGERNGCMAR</sequence>
<comment type="caution">
    <text evidence="1">The sequence shown here is derived from an EMBL/GenBank/DDBJ whole genome shotgun (WGS) entry which is preliminary data.</text>
</comment>
<dbReference type="AlphaFoldDB" id="A0A9P7Y9R9"/>